<dbReference type="SMART" id="SM00744">
    <property type="entry name" value="RINGv"/>
    <property type="match status" value="1"/>
</dbReference>
<feature type="compositionally biased region" description="Low complexity" evidence="9">
    <location>
        <begin position="424"/>
        <end position="447"/>
    </location>
</feature>
<evidence type="ECO:0000256" key="4">
    <source>
        <dbReference type="ARBA" id="ARBA00022679"/>
    </source>
</evidence>
<dbReference type="PROSITE" id="PS51292">
    <property type="entry name" value="ZF_RING_CH"/>
    <property type="match status" value="1"/>
</dbReference>
<dbReference type="PANTHER" id="PTHR14471:SF1">
    <property type="entry name" value="E3 UBIQUITIN-PROTEIN LIGASE MARCHF7"/>
    <property type="match status" value="1"/>
</dbReference>
<reference evidence="11" key="2">
    <citation type="submission" date="2025-09" db="UniProtKB">
        <authorList>
            <consortium name="Ensembl"/>
        </authorList>
    </citation>
    <scope>IDENTIFICATION</scope>
</reference>
<feature type="region of interest" description="Disordered" evidence="9">
    <location>
        <begin position="162"/>
        <end position="230"/>
    </location>
</feature>
<comment type="pathway">
    <text evidence="2">Protein modification; protein ubiquitination.</text>
</comment>
<keyword evidence="6" id="KW-0863">Zinc-finger</keyword>
<evidence type="ECO:0000256" key="1">
    <source>
        <dbReference type="ARBA" id="ARBA00000900"/>
    </source>
</evidence>
<evidence type="ECO:0000259" key="10">
    <source>
        <dbReference type="PROSITE" id="PS51292"/>
    </source>
</evidence>
<evidence type="ECO:0000256" key="9">
    <source>
        <dbReference type="SAM" id="MobiDB-lite"/>
    </source>
</evidence>
<dbReference type="Gene3D" id="3.30.40.10">
    <property type="entry name" value="Zinc/RING finger domain, C3HC4 (zinc finger)"/>
    <property type="match status" value="1"/>
</dbReference>
<organism evidence="11 12">
    <name type="scientific">Oncorhynchus kisutch</name>
    <name type="common">Coho salmon</name>
    <name type="synonym">Salmo kisutch</name>
    <dbReference type="NCBI Taxonomy" id="8019"/>
    <lineage>
        <taxon>Eukaryota</taxon>
        <taxon>Metazoa</taxon>
        <taxon>Chordata</taxon>
        <taxon>Craniata</taxon>
        <taxon>Vertebrata</taxon>
        <taxon>Euteleostomi</taxon>
        <taxon>Actinopterygii</taxon>
        <taxon>Neopterygii</taxon>
        <taxon>Teleostei</taxon>
        <taxon>Protacanthopterygii</taxon>
        <taxon>Salmoniformes</taxon>
        <taxon>Salmonidae</taxon>
        <taxon>Salmoninae</taxon>
        <taxon>Oncorhynchus</taxon>
    </lineage>
</organism>
<feature type="region of interest" description="Disordered" evidence="9">
    <location>
        <begin position="86"/>
        <end position="105"/>
    </location>
</feature>
<proteinExistence type="predicted"/>
<dbReference type="GO" id="GO:0008270">
    <property type="term" value="F:zinc ion binding"/>
    <property type="evidence" value="ECO:0007669"/>
    <property type="project" value="UniProtKB-KW"/>
</dbReference>
<feature type="compositionally biased region" description="Low complexity" evidence="9">
    <location>
        <begin position="521"/>
        <end position="535"/>
    </location>
</feature>
<dbReference type="InterPro" id="IPR013083">
    <property type="entry name" value="Znf_RING/FYVE/PHD"/>
</dbReference>
<feature type="compositionally biased region" description="Basic and acidic residues" evidence="9">
    <location>
        <begin position="645"/>
        <end position="655"/>
    </location>
</feature>
<dbReference type="Pfam" id="PF12906">
    <property type="entry name" value="RINGv"/>
    <property type="match status" value="1"/>
</dbReference>
<comment type="catalytic activity">
    <reaction evidence="1">
        <text>S-ubiquitinyl-[E2 ubiquitin-conjugating enzyme]-L-cysteine + [acceptor protein]-L-lysine = [E2 ubiquitin-conjugating enzyme]-L-cysteine + N(6)-ubiquitinyl-[acceptor protein]-L-lysine.</text>
        <dbReference type="EC" id="2.3.2.27"/>
    </reaction>
</comment>
<evidence type="ECO:0000256" key="8">
    <source>
        <dbReference type="ARBA" id="ARBA00022833"/>
    </source>
</evidence>
<feature type="compositionally biased region" description="Low complexity" evidence="9">
    <location>
        <begin position="336"/>
        <end position="355"/>
    </location>
</feature>
<feature type="compositionally biased region" description="Polar residues" evidence="9">
    <location>
        <begin position="370"/>
        <end position="384"/>
    </location>
</feature>
<evidence type="ECO:0000256" key="6">
    <source>
        <dbReference type="ARBA" id="ARBA00022771"/>
    </source>
</evidence>
<feature type="compositionally biased region" description="Low complexity" evidence="9">
    <location>
        <begin position="313"/>
        <end position="328"/>
    </location>
</feature>
<feature type="region of interest" description="Disordered" evidence="9">
    <location>
        <begin position="300"/>
        <end position="475"/>
    </location>
</feature>
<dbReference type="Ensembl" id="ENSOKIT00005087527.1">
    <property type="protein sequence ID" value="ENSOKIP00005082011.1"/>
    <property type="gene ID" value="ENSOKIG00005035561.1"/>
</dbReference>
<dbReference type="EC" id="2.3.2.27" evidence="3"/>
<evidence type="ECO:0000256" key="3">
    <source>
        <dbReference type="ARBA" id="ARBA00012483"/>
    </source>
</evidence>
<dbReference type="GeneTree" id="ENSGT00530000063836"/>
<sequence length="835" mass="92590">MFDYICSYILAFLISFHSQSVMDSKPRRLPFTVSGTTSYSSSSSPSSLGSSRLYGRTSVLNSDRFTRATPLKPDLDHQSSRFLSSTRDYSSSDSRHSSWKSPLTTSSVSYDRSWAESSLSSRSKLTDSERRLGTYSGLLSNTTDDGDNKRVKLSYTNRAAYTRSPSSSVTGSSYSSSILRDSDSSSWKSYRPLSRSSSSSSEPLWSRRELEKRTEGRSLSSEADTSYRSSGLGSSLCTFLHSHIVTHLCALCYTSIDTFTYTFNHKTETATYSHTNIILTRMQPLMWTFVLDRPDRVTSTYAQGARPKETLYSSSSRESSSLSRHLSSTYQRFPLARDSTTTRTTGHSLTTSTLRTTKEPTESPEPTLGASVSSRPSSWYTTPSARLEARDSSPPPSAPTTTPRTTPEGGEASDGRRSTRRLLSRLFSRRSSQDSSGSSSGSTSRSFDSAEDSPVVEGLSHTPVATSEESIRAVSVEPVPRGSDAAQAFAFLRRRRQGLSPVQEGQTQRGLEAWRGGSTSGVGSSTSGSSWLSSSIQTRCTPLFSRRRREGRDESARLASGADEDYRGTQFPLRRRDSPEDDEEEDEEAASGAVGASVALQEELRDMAGSSQRLARFMSSPLFRVHDNVMIAVDMTGDTGSQPECQEKPTSRDPERLRKIQESLLLEDSDEEEGDLCRICQMGEESPSNPLIEPCCCTGSLQYVHQDCIKKWLRSKISSGTNLDAITTCELCKEKLHLNIDNFDINELHRTHEKSEYEFISCGLYLVVLLHLCEQRFSDVLGAANDAGFFNLARTLHEHMDNLESSYGESDEEVVDTRPSIDFCDLDEDLEEEYN</sequence>
<evidence type="ECO:0000313" key="11">
    <source>
        <dbReference type="Ensembl" id="ENSOKIP00005082011.1"/>
    </source>
</evidence>
<dbReference type="InterPro" id="IPR052297">
    <property type="entry name" value="RING-CH-type_E3_ubiq-ligase"/>
</dbReference>
<evidence type="ECO:0000256" key="2">
    <source>
        <dbReference type="ARBA" id="ARBA00004906"/>
    </source>
</evidence>
<feature type="compositionally biased region" description="Acidic residues" evidence="9">
    <location>
        <begin position="579"/>
        <end position="589"/>
    </location>
</feature>
<evidence type="ECO:0000256" key="5">
    <source>
        <dbReference type="ARBA" id="ARBA00022723"/>
    </source>
</evidence>
<dbReference type="InterPro" id="IPR011016">
    <property type="entry name" value="Znf_RING-CH"/>
</dbReference>
<feature type="domain" description="RING-CH-type" evidence="10">
    <location>
        <begin position="669"/>
        <end position="739"/>
    </location>
</feature>
<dbReference type="GO" id="GO:0061630">
    <property type="term" value="F:ubiquitin protein ligase activity"/>
    <property type="evidence" value="ECO:0007669"/>
    <property type="project" value="UniProtKB-EC"/>
</dbReference>
<dbReference type="SUPFAM" id="SSF57850">
    <property type="entry name" value="RING/U-box"/>
    <property type="match status" value="1"/>
</dbReference>
<keyword evidence="4" id="KW-0808">Transferase</keyword>
<keyword evidence="7" id="KW-0833">Ubl conjugation pathway</keyword>
<dbReference type="Proteomes" id="UP000694557">
    <property type="component" value="Unassembled WGS sequence"/>
</dbReference>
<dbReference type="AlphaFoldDB" id="A0A8C7J4L1"/>
<feature type="region of interest" description="Disordered" evidence="9">
    <location>
        <begin position="499"/>
        <end position="597"/>
    </location>
</feature>
<evidence type="ECO:0000313" key="12">
    <source>
        <dbReference type="Proteomes" id="UP000694557"/>
    </source>
</evidence>
<dbReference type="CDD" id="cd16812">
    <property type="entry name" value="RING_CH-C4HC3_MARCH7"/>
    <property type="match status" value="1"/>
</dbReference>
<dbReference type="PANTHER" id="PTHR14471">
    <property type="entry name" value="MARCH7/10 E3 UBIQUITIN PROTEIN LIGASE FAMILY MEMBER"/>
    <property type="match status" value="1"/>
</dbReference>
<keyword evidence="12" id="KW-1185">Reference proteome</keyword>
<feature type="region of interest" description="Disordered" evidence="9">
    <location>
        <begin position="636"/>
        <end position="655"/>
    </location>
</feature>
<gene>
    <name evidence="11" type="primary">MARCHF7</name>
</gene>
<protein>
    <recommendedName>
        <fullName evidence="3">RING-type E3 ubiquitin transferase</fullName>
        <ecNumber evidence="3">2.3.2.27</ecNumber>
    </recommendedName>
</protein>
<keyword evidence="8" id="KW-0862">Zinc</keyword>
<evidence type="ECO:0000256" key="7">
    <source>
        <dbReference type="ARBA" id="ARBA00022786"/>
    </source>
</evidence>
<keyword evidence="5" id="KW-0479">Metal-binding</keyword>
<feature type="compositionally biased region" description="Basic and acidic residues" evidence="9">
    <location>
        <begin position="205"/>
        <end position="216"/>
    </location>
</feature>
<accession>A0A8C7J4L1</accession>
<name>A0A8C7J4L1_ONCKI</name>
<feature type="compositionally biased region" description="Low complexity" evidence="9">
    <location>
        <begin position="164"/>
        <end position="204"/>
    </location>
</feature>
<reference evidence="11" key="1">
    <citation type="submission" date="2025-08" db="UniProtKB">
        <authorList>
            <consortium name="Ensembl"/>
        </authorList>
    </citation>
    <scope>IDENTIFICATION</scope>
</reference>
<feature type="compositionally biased region" description="Polar residues" evidence="9">
    <location>
        <begin position="217"/>
        <end position="230"/>
    </location>
</feature>